<dbReference type="PANTHER" id="PTHR23003:SF3">
    <property type="entry name" value="FI21236P1-RELATED"/>
    <property type="match status" value="1"/>
</dbReference>
<dbReference type="InterPro" id="IPR000504">
    <property type="entry name" value="RRM_dom"/>
</dbReference>
<keyword evidence="1 2" id="KW-0694">RNA-binding</keyword>
<protein>
    <recommendedName>
        <fullName evidence="3">RRM domain-containing protein</fullName>
    </recommendedName>
</protein>
<reference evidence="4 5" key="1">
    <citation type="submission" date="2016-11" db="EMBL/GenBank/DDBJ databases">
        <title>The macronuclear genome of Stentor coeruleus: a giant cell with tiny introns.</title>
        <authorList>
            <person name="Slabodnick M."/>
            <person name="Ruby J.G."/>
            <person name="Reiff S.B."/>
            <person name="Swart E.C."/>
            <person name="Gosai S."/>
            <person name="Prabakaran S."/>
            <person name="Witkowska E."/>
            <person name="Larue G.E."/>
            <person name="Fisher S."/>
            <person name="Freeman R.M."/>
            <person name="Gunawardena J."/>
            <person name="Chu W."/>
            <person name="Stover N.A."/>
            <person name="Gregory B.D."/>
            <person name="Nowacki M."/>
            <person name="Derisi J."/>
            <person name="Roy S.W."/>
            <person name="Marshall W.F."/>
            <person name="Sood P."/>
        </authorList>
    </citation>
    <scope>NUCLEOTIDE SEQUENCE [LARGE SCALE GENOMIC DNA]</scope>
    <source>
        <strain evidence="4">WM001</strain>
    </source>
</reference>
<dbReference type="OrthoDB" id="272703at2759"/>
<dbReference type="GO" id="GO:0003729">
    <property type="term" value="F:mRNA binding"/>
    <property type="evidence" value="ECO:0007669"/>
    <property type="project" value="TreeGrafter"/>
</dbReference>
<dbReference type="GO" id="GO:0005634">
    <property type="term" value="C:nucleus"/>
    <property type="evidence" value="ECO:0007669"/>
    <property type="project" value="TreeGrafter"/>
</dbReference>
<evidence type="ECO:0000313" key="4">
    <source>
        <dbReference type="EMBL" id="OMJ70988.1"/>
    </source>
</evidence>
<accession>A0A1R2B2I4</accession>
<sequence>MSLDNTRVFIGNIYFMLSTQELKQIFSKAGKILKIDLFVDEKSKSRGCGIVQFSTREEAQNAIQLFHHKEMFNRIITVKEDESYYSQLHKPTQICVQKMPMTVTWQQLKDVCREMGNVLRADVKMQNDGTSTGMVLFEYYSEAIKAIELLNGAFFNGMKVEAYIDLNN</sequence>
<name>A0A1R2B2I4_9CILI</name>
<feature type="domain" description="RRM" evidence="3">
    <location>
        <begin position="92"/>
        <end position="167"/>
    </location>
</feature>
<comment type="caution">
    <text evidence="4">The sequence shown here is derived from an EMBL/GenBank/DDBJ whole genome shotgun (WGS) entry which is preliminary data.</text>
</comment>
<dbReference type="SUPFAM" id="SSF54928">
    <property type="entry name" value="RNA-binding domain, RBD"/>
    <property type="match status" value="1"/>
</dbReference>
<dbReference type="Proteomes" id="UP000187209">
    <property type="component" value="Unassembled WGS sequence"/>
</dbReference>
<dbReference type="Pfam" id="PF00076">
    <property type="entry name" value="RRM_1"/>
    <property type="match status" value="2"/>
</dbReference>
<evidence type="ECO:0000259" key="3">
    <source>
        <dbReference type="PROSITE" id="PS50102"/>
    </source>
</evidence>
<dbReference type="GO" id="GO:0005737">
    <property type="term" value="C:cytoplasm"/>
    <property type="evidence" value="ECO:0007669"/>
    <property type="project" value="TreeGrafter"/>
</dbReference>
<proteinExistence type="predicted"/>
<dbReference type="InterPro" id="IPR012677">
    <property type="entry name" value="Nucleotide-bd_a/b_plait_sf"/>
</dbReference>
<dbReference type="CDD" id="cd00590">
    <property type="entry name" value="RRM_SF"/>
    <property type="match status" value="1"/>
</dbReference>
<dbReference type="EMBL" id="MPUH01001033">
    <property type="protein sequence ID" value="OMJ70988.1"/>
    <property type="molecule type" value="Genomic_DNA"/>
</dbReference>
<dbReference type="PROSITE" id="PS50102">
    <property type="entry name" value="RRM"/>
    <property type="match status" value="2"/>
</dbReference>
<dbReference type="InterPro" id="IPR035979">
    <property type="entry name" value="RBD_domain_sf"/>
</dbReference>
<dbReference type="AlphaFoldDB" id="A0A1R2B2I4"/>
<dbReference type="GO" id="GO:1990904">
    <property type="term" value="C:ribonucleoprotein complex"/>
    <property type="evidence" value="ECO:0007669"/>
    <property type="project" value="TreeGrafter"/>
</dbReference>
<keyword evidence="5" id="KW-1185">Reference proteome</keyword>
<gene>
    <name evidence="4" type="ORF">SteCoe_30915</name>
</gene>
<evidence type="ECO:0000256" key="2">
    <source>
        <dbReference type="PROSITE-ProRule" id="PRU00176"/>
    </source>
</evidence>
<evidence type="ECO:0000313" key="5">
    <source>
        <dbReference type="Proteomes" id="UP000187209"/>
    </source>
</evidence>
<dbReference type="PANTHER" id="PTHR23003">
    <property type="entry name" value="RNA RECOGNITION MOTIF RRM DOMAIN CONTAINING PROTEIN"/>
    <property type="match status" value="1"/>
</dbReference>
<feature type="domain" description="RRM" evidence="3">
    <location>
        <begin position="6"/>
        <end position="83"/>
    </location>
</feature>
<organism evidence="4 5">
    <name type="scientific">Stentor coeruleus</name>
    <dbReference type="NCBI Taxonomy" id="5963"/>
    <lineage>
        <taxon>Eukaryota</taxon>
        <taxon>Sar</taxon>
        <taxon>Alveolata</taxon>
        <taxon>Ciliophora</taxon>
        <taxon>Postciliodesmatophora</taxon>
        <taxon>Heterotrichea</taxon>
        <taxon>Heterotrichida</taxon>
        <taxon>Stentoridae</taxon>
        <taxon>Stentor</taxon>
    </lineage>
</organism>
<dbReference type="SMART" id="SM00360">
    <property type="entry name" value="RRM"/>
    <property type="match status" value="2"/>
</dbReference>
<dbReference type="Gene3D" id="3.30.70.330">
    <property type="match status" value="2"/>
</dbReference>
<evidence type="ECO:0000256" key="1">
    <source>
        <dbReference type="ARBA" id="ARBA00022884"/>
    </source>
</evidence>
<dbReference type="InterPro" id="IPR050374">
    <property type="entry name" value="RRT5_SRSF_SR"/>
</dbReference>